<dbReference type="EnsemblPlants" id="evm.model.09.710">
    <property type="protein sequence ID" value="cds.evm.model.09.710"/>
    <property type="gene ID" value="evm.TU.09.710"/>
</dbReference>
<reference evidence="1" key="2">
    <citation type="submission" date="2021-03" db="UniProtKB">
        <authorList>
            <consortium name="EnsemblPlants"/>
        </authorList>
    </citation>
    <scope>IDENTIFICATION</scope>
</reference>
<keyword evidence="2" id="KW-1185">Reference proteome</keyword>
<dbReference type="AlphaFoldDB" id="A0A803QH46"/>
<proteinExistence type="predicted"/>
<evidence type="ECO:0000313" key="1">
    <source>
        <dbReference type="EnsemblPlants" id="cds.evm.model.09.710"/>
    </source>
</evidence>
<sequence length="138" mass="15922">MWKGHHVSQGSGPIAWDHVCQPKAAGGIGEEWLNYQAPPQASWYWRKLVAIKNQVKAAMDIQQFALVHYKISNGYKALCPPQNKVNWSHENRNDILWNSRKQAHEQVVHVTKEDVKSRVVCNWPKNVKPIDVVWFSTL</sequence>
<protein>
    <submittedName>
        <fullName evidence="1">Uncharacterized protein</fullName>
    </submittedName>
</protein>
<dbReference type="EMBL" id="UZAU01000732">
    <property type="status" value="NOT_ANNOTATED_CDS"/>
    <property type="molecule type" value="Genomic_DNA"/>
</dbReference>
<reference evidence="1" key="1">
    <citation type="submission" date="2018-11" db="EMBL/GenBank/DDBJ databases">
        <authorList>
            <person name="Grassa J C."/>
        </authorList>
    </citation>
    <scope>NUCLEOTIDE SEQUENCE [LARGE SCALE GENOMIC DNA]</scope>
</reference>
<dbReference type="Gramene" id="evm.model.09.710">
    <property type="protein sequence ID" value="cds.evm.model.09.710"/>
    <property type="gene ID" value="evm.TU.09.710"/>
</dbReference>
<evidence type="ECO:0000313" key="2">
    <source>
        <dbReference type="Proteomes" id="UP000596661"/>
    </source>
</evidence>
<dbReference type="Proteomes" id="UP000596661">
    <property type="component" value="Chromosome 9"/>
</dbReference>
<name>A0A803QH46_CANSA</name>
<organism evidence="1 2">
    <name type="scientific">Cannabis sativa</name>
    <name type="common">Hemp</name>
    <name type="synonym">Marijuana</name>
    <dbReference type="NCBI Taxonomy" id="3483"/>
    <lineage>
        <taxon>Eukaryota</taxon>
        <taxon>Viridiplantae</taxon>
        <taxon>Streptophyta</taxon>
        <taxon>Embryophyta</taxon>
        <taxon>Tracheophyta</taxon>
        <taxon>Spermatophyta</taxon>
        <taxon>Magnoliopsida</taxon>
        <taxon>eudicotyledons</taxon>
        <taxon>Gunneridae</taxon>
        <taxon>Pentapetalae</taxon>
        <taxon>rosids</taxon>
        <taxon>fabids</taxon>
        <taxon>Rosales</taxon>
        <taxon>Cannabaceae</taxon>
        <taxon>Cannabis</taxon>
    </lineage>
</organism>
<accession>A0A803QH46</accession>